<keyword evidence="4 10" id="KW-0812">Transmembrane</keyword>
<reference evidence="14 15" key="1">
    <citation type="submission" date="2017-03" db="EMBL/GenBank/DDBJ databases">
        <title>Genome sequence of Sphingomonas dokdonensis DSM 21029.</title>
        <authorList>
            <person name="Poehlein A."/>
            <person name="Wuebbeler J.H."/>
            <person name="Steinbuechel A."/>
            <person name="Daniel R."/>
        </authorList>
    </citation>
    <scope>NUCLEOTIDE SEQUENCE [LARGE SCALE GENOMIC DNA]</scope>
    <source>
        <strain evidence="14 15">DSM 21029</strain>
    </source>
</reference>
<dbReference type="Pfam" id="PF07715">
    <property type="entry name" value="Plug"/>
    <property type="match status" value="1"/>
</dbReference>
<dbReference type="PANTHER" id="PTHR30069:SF53">
    <property type="entry name" value="COLICIN I RECEPTOR-RELATED"/>
    <property type="match status" value="1"/>
</dbReference>
<keyword evidence="7 11" id="KW-0798">TonB box</keyword>
<dbReference type="InterPro" id="IPR000531">
    <property type="entry name" value="Beta-barrel_TonB"/>
</dbReference>
<feature type="domain" description="TonB-dependent receptor plug" evidence="13">
    <location>
        <begin position="36"/>
        <end position="132"/>
    </location>
</feature>
<dbReference type="OrthoDB" id="9758472at2"/>
<keyword evidence="3 10" id="KW-1134">Transmembrane beta strand</keyword>
<dbReference type="Proteomes" id="UP000197290">
    <property type="component" value="Unassembled WGS sequence"/>
</dbReference>
<dbReference type="AlphaFoldDB" id="A0A245ZTU5"/>
<evidence type="ECO:0000256" key="11">
    <source>
        <dbReference type="RuleBase" id="RU003357"/>
    </source>
</evidence>
<organism evidence="14 15">
    <name type="scientific">Sphingomonas dokdonensis</name>
    <dbReference type="NCBI Taxonomy" id="344880"/>
    <lineage>
        <taxon>Bacteria</taxon>
        <taxon>Pseudomonadati</taxon>
        <taxon>Pseudomonadota</taxon>
        <taxon>Alphaproteobacteria</taxon>
        <taxon>Sphingomonadales</taxon>
        <taxon>Sphingomonadaceae</taxon>
        <taxon>Sphingomonas</taxon>
    </lineage>
</organism>
<evidence type="ECO:0000256" key="4">
    <source>
        <dbReference type="ARBA" id="ARBA00022692"/>
    </source>
</evidence>
<dbReference type="PANTHER" id="PTHR30069">
    <property type="entry name" value="TONB-DEPENDENT OUTER MEMBRANE RECEPTOR"/>
    <property type="match status" value="1"/>
</dbReference>
<evidence type="ECO:0000256" key="8">
    <source>
        <dbReference type="ARBA" id="ARBA00023136"/>
    </source>
</evidence>
<dbReference type="GO" id="GO:0015344">
    <property type="term" value="F:siderophore uptake transmembrane transporter activity"/>
    <property type="evidence" value="ECO:0007669"/>
    <property type="project" value="TreeGrafter"/>
</dbReference>
<evidence type="ECO:0000256" key="1">
    <source>
        <dbReference type="ARBA" id="ARBA00004571"/>
    </source>
</evidence>
<dbReference type="Pfam" id="PF00593">
    <property type="entry name" value="TonB_dep_Rec_b-barrel"/>
    <property type="match status" value="1"/>
</dbReference>
<accession>A0A245ZTU5</accession>
<dbReference type="PROSITE" id="PS52016">
    <property type="entry name" value="TONB_DEPENDENT_REC_3"/>
    <property type="match status" value="1"/>
</dbReference>
<evidence type="ECO:0000256" key="9">
    <source>
        <dbReference type="ARBA" id="ARBA00023237"/>
    </source>
</evidence>
<gene>
    <name evidence="14" type="primary">btuB_2</name>
    <name evidence="14" type="ORF">SPDO_00420</name>
</gene>
<feature type="domain" description="TonB-dependent receptor-like beta-barrel" evidence="12">
    <location>
        <begin position="235"/>
        <end position="616"/>
    </location>
</feature>
<comment type="similarity">
    <text evidence="10 11">Belongs to the TonB-dependent receptor family.</text>
</comment>
<keyword evidence="9 10" id="KW-0998">Cell outer membrane</keyword>
<dbReference type="InterPro" id="IPR012910">
    <property type="entry name" value="Plug_dom"/>
</dbReference>
<keyword evidence="8 10" id="KW-0472">Membrane</keyword>
<keyword evidence="2 10" id="KW-0813">Transport</keyword>
<dbReference type="InterPro" id="IPR036942">
    <property type="entry name" value="Beta-barrel_TonB_sf"/>
</dbReference>
<evidence type="ECO:0000256" key="7">
    <source>
        <dbReference type="ARBA" id="ARBA00023077"/>
    </source>
</evidence>
<evidence type="ECO:0000256" key="6">
    <source>
        <dbReference type="ARBA" id="ARBA00023065"/>
    </source>
</evidence>
<keyword evidence="5" id="KW-0732">Signal</keyword>
<evidence type="ECO:0000259" key="13">
    <source>
        <dbReference type="Pfam" id="PF07715"/>
    </source>
</evidence>
<dbReference type="InterPro" id="IPR037066">
    <property type="entry name" value="Plug_dom_sf"/>
</dbReference>
<evidence type="ECO:0000259" key="12">
    <source>
        <dbReference type="Pfam" id="PF00593"/>
    </source>
</evidence>
<keyword evidence="15" id="KW-1185">Reference proteome</keyword>
<evidence type="ECO:0000256" key="2">
    <source>
        <dbReference type="ARBA" id="ARBA00022448"/>
    </source>
</evidence>
<name>A0A245ZTU5_9SPHN</name>
<dbReference type="GO" id="GO:0009279">
    <property type="term" value="C:cell outer membrane"/>
    <property type="evidence" value="ECO:0007669"/>
    <property type="project" value="UniProtKB-SubCell"/>
</dbReference>
<dbReference type="Gene3D" id="2.40.170.20">
    <property type="entry name" value="TonB-dependent receptor, beta-barrel domain"/>
    <property type="match status" value="1"/>
</dbReference>
<dbReference type="GO" id="GO:0044718">
    <property type="term" value="P:siderophore transmembrane transport"/>
    <property type="evidence" value="ECO:0007669"/>
    <property type="project" value="TreeGrafter"/>
</dbReference>
<evidence type="ECO:0000313" key="14">
    <source>
        <dbReference type="EMBL" id="OWK33168.1"/>
    </source>
</evidence>
<sequence length="643" mass="68980">MPLAATPATAQDATDPTGDIVVALPQARAPTVFETRRVLEARAIDLIGANAADEILRRLPSVAVPVNSRGEAIAFVRGAAERQVAIFYDGAAINVPWDNRLDLSLLPAALAGSAQVAAAPLAPRYGVNALGAISFTASRQGGATARVMAGSAGLREAQATLPLAWTDTDLLLGGSYATRDADPLSSDAMLPFSQSSEERRTNTDRELGSVFARVATKMGGHRLALTAFHVDASKGIAPESDRPSGARFWRYPDVRHTLVSGDALFTLGPATALDLIGWYQRFDQTIDSYTNVSYQIRDAQERNRDRTLGGRLLLTQQIGALQLVASGNLLSSVHHQRDLAFTNGAPPAVMPGFIRYRQRNASLGLDASAPLANGLNAELGVGYDRVDYLDTGDKPAIRAARGWTGRAGLVWSPDDAWRLRVALGRKIRAPTMRELFGQALNRFLINPDLQPERIVSAELAAKWRSDAWDLSLVGFAQDLDGTIDQRTVGRLRQRINLPGSQVLGVEAVAVWRPVPAWSLGGSATYAHTRRKAVPAGQTDRLAEKPDVLARLYADYRAQTGFGALAELMYTGRAYSADADGALVALPRSATVNLRLSQRISMAADTAVDLFVRGDNLFDALIMPQLGLPAPGRSVRLGMTIGVP</sequence>
<proteinExistence type="inferred from homology"/>
<protein>
    <submittedName>
        <fullName evidence="14">Vitamin B12 transporter BtuB</fullName>
    </submittedName>
</protein>
<comment type="caution">
    <text evidence="14">The sequence shown here is derived from an EMBL/GenBank/DDBJ whole genome shotgun (WGS) entry which is preliminary data.</text>
</comment>
<dbReference type="Gene3D" id="2.170.130.10">
    <property type="entry name" value="TonB-dependent receptor, plug domain"/>
    <property type="match status" value="1"/>
</dbReference>
<keyword evidence="6" id="KW-0406">Ion transport</keyword>
<dbReference type="RefSeq" id="WP_088365475.1">
    <property type="nucleotide sequence ID" value="NZ_NBBI01000001.1"/>
</dbReference>
<dbReference type="EMBL" id="NBBI01000001">
    <property type="protein sequence ID" value="OWK33168.1"/>
    <property type="molecule type" value="Genomic_DNA"/>
</dbReference>
<comment type="subcellular location">
    <subcellularLocation>
        <location evidence="1 10">Cell outer membrane</location>
        <topology evidence="1 10">Multi-pass membrane protein</topology>
    </subcellularLocation>
</comment>
<evidence type="ECO:0000313" key="15">
    <source>
        <dbReference type="Proteomes" id="UP000197290"/>
    </source>
</evidence>
<dbReference type="InterPro" id="IPR039426">
    <property type="entry name" value="TonB-dep_rcpt-like"/>
</dbReference>
<dbReference type="SUPFAM" id="SSF56935">
    <property type="entry name" value="Porins"/>
    <property type="match status" value="1"/>
</dbReference>
<evidence type="ECO:0000256" key="3">
    <source>
        <dbReference type="ARBA" id="ARBA00022452"/>
    </source>
</evidence>
<evidence type="ECO:0000256" key="10">
    <source>
        <dbReference type="PROSITE-ProRule" id="PRU01360"/>
    </source>
</evidence>
<evidence type="ECO:0000256" key="5">
    <source>
        <dbReference type="ARBA" id="ARBA00022729"/>
    </source>
</evidence>